<proteinExistence type="inferred from homology"/>
<dbReference type="AlphaFoldDB" id="A0A9W8DQX9"/>
<dbReference type="InterPro" id="IPR005552">
    <property type="entry name" value="Scramblase"/>
</dbReference>
<name>A0A9W8DQX9_9FUNG</name>
<dbReference type="PANTHER" id="PTHR23248">
    <property type="entry name" value="PHOSPHOLIPID SCRAMBLASE-RELATED"/>
    <property type="match status" value="1"/>
</dbReference>
<evidence type="ECO:0000256" key="2">
    <source>
        <dbReference type="RuleBase" id="RU363116"/>
    </source>
</evidence>
<dbReference type="Proteomes" id="UP001150538">
    <property type="component" value="Unassembled WGS sequence"/>
</dbReference>
<sequence length="348" mass="39925">MRIFDHNNTLIGESFQEWHPWRRRYNLFRQKDQFARIDAQFLSWEFDLKDDDGSTIGAVSRNFMGFGRELFTDMGHYALYMNGSDVERLRDPFSFEQSQNEQIKTFSGDNQIYHIPEATKNASSLSLDERAVMLGCAMSIDFDYFSRHSHHGSGSDMMQGIDQANQYELFDENKEKIGNMFENKEAVSSIVRHTADLHRPLEIQVTDNYNNLLLKMTRPFKKLHTHLTVSDASGNVIGKASQKFHVFKGSYELTLGESETLMGTAKSYPIIKHRFKVTDQNDNLRAEIDRRLDGLAKELFTDTKMYAIYMDPSAGGSECSPEPLTLDEKAVLLACAVAIDYDHFSKDD</sequence>
<dbReference type="GO" id="GO:0017128">
    <property type="term" value="F:phospholipid scramblase activity"/>
    <property type="evidence" value="ECO:0007669"/>
    <property type="project" value="InterPro"/>
</dbReference>
<reference evidence="3" key="1">
    <citation type="submission" date="2022-07" db="EMBL/GenBank/DDBJ databases">
        <title>Phylogenomic reconstructions and comparative analyses of Kickxellomycotina fungi.</title>
        <authorList>
            <person name="Reynolds N.K."/>
            <person name="Stajich J.E."/>
            <person name="Barry K."/>
            <person name="Grigoriev I.V."/>
            <person name="Crous P."/>
            <person name="Smith M.E."/>
        </authorList>
    </citation>
    <scope>NUCLEOTIDE SEQUENCE</scope>
    <source>
        <strain evidence="3">NBRC 100468</strain>
    </source>
</reference>
<dbReference type="InterPro" id="IPR025659">
    <property type="entry name" value="Tubby-like_C"/>
</dbReference>
<protein>
    <recommendedName>
        <fullName evidence="2">Phospholipid scramblase</fullName>
    </recommendedName>
</protein>
<evidence type="ECO:0000256" key="1">
    <source>
        <dbReference type="ARBA" id="ARBA00005350"/>
    </source>
</evidence>
<dbReference type="PANTHER" id="PTHR23248:SF9">
    <property type="entry name" value="PHOSPHOLIPID SCRAMBLASE"/>
    <property type="match status" value="1"/>
</dbReference>
<keyword evidence="4" id="KW-1185">Reference proteome</keyword>
<accession>A0A9W8DQX9</accession>
<dbReference type="GO" id="GO:0005886">
    <property type="term" value="C:plasma membrane"/>
    <property type="evidence" value="ECO:0007669"/>
    <property type="project" value="TreeGrafter"/>
</dbReference>
<dbReference type="Pfam" id="PF03803">
    <property type="entry name" value="Scramblase"/>
    <property type="match status" value="2"/>
</dbReference>
<evidence type="ECO:0000313" key="4">
    <source>
        <dbReference type="Proteomes" id="UP001150538"/>
    </source>
</evidence>
<organism evidence="3 4">
    <name type="scientific">Mycoemilia scoparia</name>
    <dbReference type="NCBI Taxonomy" id="417184"/>
    <lineage>
        <taxon>Eukaryota</taxon>
        <taxon>Fungi</taxon>
        <taxon>Fungi incertae sedis</taxon>
        <taxon>Zoopagomycota</taxon>
        <taxon>Kickxellomycotina</taxon>
        <taxon>Kickxellomycetes</taxon>
        <taxon>Kickxellales</taxon>
        <taxon>Kickxellaceae</taxon>
        <taxon>Mycoemilia</taxon>
    </lineage>
</organism>
<dbReference type="OrthoDB" id="191150at2759"/>
<comment type="similarity">
    <text evidence="1 2">Belongs to the phospholipid scramblase family.</text>
</comment>
<gene>
    <name evidence="3" type="ORF">H4219_002184</name>
</gene>
<dbReference type="EMBL" id="JANBPU010000032">
    <property type="protein sequence ID" value="KAJ1919135.1"/>
    <property type="molecule type" value="Genomic_DNA"/>
</dbReference>
<comment type="caution">
    <text evidence="3">The sequence shown here is derived from an EMBL/GenBank/DDBJ whole genome shotgun (WGS) entry which is preliminary data.</text>
</comment>
<evidence type="ECO:0000313" key="3">
    <source>
        <dbReference type="EMBL" id="KAJ1919135.1"/>
    </source>
</evidence>
<dbReference type="SUPFAM" id="SSF54518">
    <property type="entry name" value="Tubby C-terminal domain-like"/>
    <property type="match status" value="1"/>
</dbReference>